<evidence type="ECO:0000256" key="2">
    <source>
        <dbReference type="SAM" id="Phobius"/>
    </source>
</evidence>
<name>A0A8H6M6I2_9AGAR</name>
<accession>A0A8H6M6I2</accession>
<feature type="compositionally biased region" description="Low complexity" evidence="1">
    <location>
        <begin position="71"/>
        <end position="108"/>
    </location>
</feature>
<evidence type="ECO:0000313" key="3">
    <source>
        <dbReference type="EMBL" id="KAF6753167.1"/>
    </source>
</evidence>
<evidence type="ECO:0000313" key="4">
    <source>
        <dbReference type="Proteomes" id="UP000521943"/>
    </source>
</evidence>
<sequence>MVLAFCDSSANKAWTADDYLESSSTHCTSCTTRATGIDRAFGHAFHPQETTIAWSSHPIPDPSTVQKRSDTQNSTTTVSSTTSSIHITSTLIPSTSSSNSTLSPTSTSEVATIPPHQTRGTVAVVAGVMAAAIATICFVAVILVARCKGTGRHRGGRRYSESLPTTTEMASSTTTRPSISTEVGESVRQNGGSSSAASSRRPPHRSGRAISGDNIPSPKVSVPIQGSPIPAEDPPPQYSQHDAGRVIAS</sequence>
<feature type="transmembrane region" description="Helical" evidence="2">
    <location>
        <begin position="122"/>
        <end position="145"/>
    </location>
</feature>
<evidence type="ECO:0000256" key="1">
    <source>
        <dbReference type="SAM" id="MobiDB-lite"/>
    </source>
</evidence>
<organism evidence="3 4">
    <name type="scientific">Ephemerocybe angulata</name>
    <dbReference type="NCBI Taxonomy" id="980116"/>
    <lineage>
        <taxon>Eukaryota</taxon>
        <taxon>Fungi</taxon>
        <taxon>Dikarya</taxon>
        <taxon>Basidiomycota</taxon>
        <taxon>Agaricomycotina</taxon>
        <taxon>Agaricomycetes</taxon>
        <taxon>Agaricomycetidae</taxon>
        <taxon>Agaricales</taxon>
        <taxon>Agaricineae</taxon>
        <taxon>Psathyrellaceae</taxon>
        <taxon>Ephemerocybe</taxon>
    </lineage>
</organism>
<keyword evidence="2" id="KW-0812">Transmembrane</keyword>
<gene>
    <name evidence="3" type="ORF">DFP72DRAFT_425265</name>
</gene>
<feature type="region of interest" description="Disordered" evidence="1">
    <location>
        <begin position="53"/>
        <end position="114"/>
    </location>
</feature>
<dbReference type="EMBL" id="JACGCI010000040">
    <property type="protein sequence ID" value="KAF6753167.1"/>
    <property type="molecule type" value="Genomic_DNA"/>
</dbReference>
<reference evidence="3 4" key="1">
    <citation type="submission" date="2020-07" db="EMBL/GenBank/DDBJ databases">
        <title>Comparative genomics of pyrophilous fungi reveals a link between fire events and developmental genes.</title>
        <authorList>
            <consortium name="DOE Joint Genome Institute"/>
            <person name="Steindorff A.S."/>
            <person name="Carver A."/>
            <person name="Calhoun S."/>
            <person name="Stillman K."/>
            <person name="Liu H."/>
            <person name="Lipzen A."/>
            <person name="Pangilinan J."/>
            <person name="Labutti K."/>
            <person name="Bruns T.D."/>
            <person name="Grigoriev I.V."/>
        </authorList>
    </citation>
    <scope>NUCLEOTIDE SEQUENCE [LARGE SCALE GENOMIC DNA]</scope>
    <source>
        <strain evidence="3 4">CBS 144469</strain>
    </source>
</reference>
<keyword evidence="2" id="KW-1133">Transmembrane helix</keyword>
<feature type="compositionally biased region" description="Polar residues" evidence="1">
    <location>
        <begin position="176"/>
        <end position="190"/>
    </location>
</feature>
<dbReference type="Proteomes" id="UP000521943">
    <property type="component" value="Unassembled WGS sequence"/>
</dbReference>
<feature type="compositionally biased region" description="Low complexity" evidence="1">
    <location>
        <begin position="191"/>
        <end position="200"/>
    </location>
</feature>
<feature type="region of interest" description="Disordered" evidence="1">
    <location>
        <begin position="150"/>
        <end position="249"/>
    </location>
</feature>
<keyword evidence="4" id="KW-1185">Reference proteome</keyword>
<dbReference type="AlphaFoldDB" id="A0A8H6M6I2"/>
<comment type="caution">
    <text evidence="3">The sequence shown here is derived from an EMBL/GenBank/DDBJ whole genome shotgun (WGS) entry which is preliminary data.</text>
</comment>
<keyword evidence="2" id="KW-0472">Membrane</keyword>
<feature type="compositionally biased region" description="Low complexity" evidence="1">
    <location>
        <begin position="165"/>
        <end position="175"/>
    </location>
</feature>
<proteinExistence type="predicted"/>
<protein>
    <submittedName>
        <fullName evidence="3">Uncharacterized protein</fullName>
    </submittedName>
</protein>